<protein>
    <recommendedName>
        <fullName evidence="4">CCHC-type domain-containing protein</fullName>
    </recommendedName>
</protein>
<dbReference type="Proteomes" id="UP000541444">
    <property type="component" value="Unassembled WGS sequence"/>
</dbReference>
<evidence type="ECO:0008006" key="4">
    <source>
        <dbReference type="Google" id="ProtNLM"/>
    </source>
</evidence>
<proteinExistence type="predicted"/>
<evidence type="ECO:0000313" key="2">
    <source>
        <dbReference type="EMBL" id="KAF6158085.1"/>
    </source>
</evidence>
<dbReference type="AlphaFoldDB" id="A0A7J7MT48"/>
<dbReference type="EMBL" id="JACGCM010001237">
    <property type="protein sequence ID" value="KAF6158085.1"/>
    <property type="molecule type" value="Genomic_DNA"/>
</dbReference>
<evidence type="ECO:0000256" key="1">
    <source>
        <dbReference type="SAM" id="MobiDB-lite"/>
    </source>
</evidence>
<sequence length="388" mass="44815">MTVMVTSSIITKEDKVDETPEIGITFAVSETLQVPKSVGVNPEIDLDNLQAEEGCYDETYTLMPGHMYKNMKKYYKGIQLERLVWGAPKSFKKFDKKKFLGELLLTNPATYEWLHREPYEYWARSHFDFSLKYEHITNNFSESFNNWIFKIIDKPLHKAIECLNLILMKLMHDRRLKATEWDQHGAVEHITKMCNQYGQFKIESTIDQSFVAIAQNGKRWKFNLNRHECQCKEWQVADFVVNAIKYLLIWLPTKNQFMPLMIHLTRMSVWSLHAILQPSYAVLPPPLVKGLGRLRKVRIIGEDETSGVQRKCGKCGAFGHNKKICKGLPKMVRPPIKIRTRSGVDTEYSRAQHRQNIGIPPAIPIVRGARGRENGTPIGRDARGRGQL</sequence>
<organism evidence="2 3">
    <name type="scientific">Kingdonia uniflora</name>
    <dbReference type="NCBI Taxonomy" id="39325"/>
    <lineage>
        <taxon>Eukaryota</taxon>
        <taxon>Viridiplantae</taxon>
        <taxon>Streptophyta</taxon>
        <taxon>Embryophyta</taxon>
        <taxon>Tracheophyta</taxon>
        <taxon>Spermatophyta</taxon>
        <taxon>Magnoliopsida</taxon>
        <taxon>Ranunculales</taxon>
        <taxon>Circaeasteraceae</taxon>
        <taxon>Kingdonia</taxon>
    </lineage>
</organism>
<dbReference type="PANTHER" id="PTHR31973">
    <property type="entry name" value="POLYPROTEIN, PUTATIVE-RELATED"/>
    <property type="match status" value="1"/>
</dbReference>
<name>A0A7J7MT48_9MAGN</name>
<gene>
    <name evidence="2" type="ORF">GIB67_014879</name>
</gene>
<comment type="caution">
    <text evidence="2">The sequence shown here is derived from an EMBL/GenBank/DDBJ whole genome shotgun (WGS) entry which is preliminary data.</text>
</comment>
<dbReference type="PANTHER" id="PTHR31973:SF187">
    <property type="entry name" value="MUTATOR TRANSPOSASE MUDRA PROTEIN"/>
    <property type="match status" value="1"/>
</dbReference>
<dbReference type="OrthoDB" id="2430002at2759"/>
<evidence type="ECO:0000313" key="3">
    <source>
        <dbReference type="Proteomes" id="UP000541444"/>
    </source>
</evidence>
<feature type="region of interest" description="Disordered" evidence="1">
    <location>
        <begin position="368"/>
        <end position="388"/>
    </location>
</feature>
<keyword evidence="3" id="KW-1185">Reference proteome</keyword>
<accession>A0A7J7MT48</accession>
<reference evidence="2 3" key="1">
    <citation type="journal article" date="2020" name="IScience">
        <title>Genome Sequencing of the Endangered Kingdonia uniflora (Circaeasteraceae, Ranunculales) Reveals Potential Mechanisms of Evolutionary Specialization.</title>
        <authorList>
            <person name="Sun Y."/>
            <person name="Deng T."/>
            <person name="Zhang A."/>
            <person name="Moore M.J."/>
            <person name="Landis J.B."/>
            <person name="Lin N."/>
            <person name="Zhang H."/>
            <person name="Zhang X."/>
            <person name="Huang J."/>
            <person name="Zhang X."/>
            <person name="Sun H."/>
            <person name="Wang H."/>
        </authorList>
    </citation>
    <scope>NUCLEOTIDE SEQUENCE [LARGE SCALE GENOMIC DNA]</scope>
    <source>
        <strain evidence="2">TB1705</strain>
        <tissue evidence="2">Leaf</tissue>
    </source>
</reference>